<dbReference type="Proteomes" id="UP000657385">
    <property type="component" value="Unassembled WGS sequence"/>
</dbReference>
<feature type="region of interest" description="Disordered" evidence="5">
    <location>
        <begin position="415"/>
        <end position="513"/>
    </location>
</feature>
<evidence type="ECO:0000313" key="8">
    <source>
        <dbReference type="Proteomes" id="UP000657385"/>
    </source>
</evidence>
<dbReference type="SUPFAM" id="SSF49785">
    <property type="entry name" value="Galactose-binding domain-like"/>
    <property type="match status" value="1"/>
</dbReference>
<dbReference type="GO" id="GO:0016987">
    <property type="term" value="F:sigma factor activity"/>
    <property type="evidence" value="ECO:0007669"/>
    <property type="project" value="UniProtKB-KW"/>
</dbReference>
<dbReference type="PANTHER" id="PTHR43133:SF8">
    <property type="entry name" value="RNA POLYMERASE SIGMA FACTOR HI_1459-RELATED"/>
    <property type="match status" value="1"/>
</dbReference>
<keyword evidence="4" id="KW-0804">Transcription</keyword>
<dbReference type="InterPro" id="IPR013222">
    <property type="entry name" value="Glyco_hyd_98_carb-bd"/>
</dbReference>
<dbReference type="Pfam" id="PF08305">
    <property type="entry name" value="NPCBM"/>
    <property type="match status" value="1"/>
</dbReference>
<feature type="compositionally biased region" description="Gly residues" evidence="5">
    <location>
        <begin position="367"/>
        <end position="382"/>
    </location>
</feature>
<dbReference type="InterPro" id="IPR014284">
    <property type="entry name" value="RNA_pol_sigma-70_dom"/>
</dbReference>
<dbReference type="SMART" id="SM00776">
    <property type="entry name" value="NPCBM"/>
    <property type="match status" value="1"/>
</dbReference>
<dbReference type="InterPro" id="IPR013325">
    <property type="entry name" value="RNA_pol_sigma_r2"/>
</dbReference>
<dbReference type="EMBL" id="JADPRT010000003">
    <property type="protein sequence ID" value="MBF9068474.1"/>
    <property type="molecule type" value="Genomic_DNA"/>
</dbReference>
<proteinExistence type="predicted"/>
<dbReference type="InterPro" id="IPR008979">
    <property type="entry name" value="Galactose-bd-like_sf"/>
</dbReference>
<comment type="caution">
    <text evidence="7">The sequence shown here is derived from an EMBL/GenBank/DDBJ whole genome shotgun (WGS) entry which is preliminary data.</text>
</comment>
<feature type="compositionally biased region" description="Pro residues" evidence="5">
    <location>
        <begin position="418"/>
        <end position="428"/>
    </location>
</feature>
<dbReference type="InterPro" id="IPR039425">
    <property type="entry name" value="RNA_pol_sigma-70-like"/>
</dbReference>
<evidence type="ECO:0000256" key="2">
    <source>
        <dbReference type="ARBA" id="ARBA00023082"/>
    </source>
</evidence>
<name>A0A931AZU6_9ACTN</name>
<dbReference type="RefSeq" id="WP_196193598.1">
    <property type="nucleotide sequence ID" value="NZ_JADPRT010000003.1"/>
</dbReference>
<dbReference type="Gene3D" id="1.10.1740.10">
    <property type="match status" value="1"/>
</dbReference>
<keyword evidence="1" id="KW-0805">Transcription regulation</keyword>
<dbReference type="Gene3D" id="2.60.120.1060">
    <property type="entry name" value="NPCBM/NEW2 domain"/>
    <property type="match status" value="1"/>
</dbReference>
<feature type="compositionally biased region" description="Low complexity" evidence="5">
    <location>
        <begin position="357"/>
        <end position="366"/>
    </location>
</feature>
<evidence type="ECO:0000256" key="5">
    <source>
        <dbReference type="SAM" id="MobiDB-lite"/>
    </source>
</evidence>
<dbReference type="GO" id="GO:0006352">
    <property type="term" value="P:DNA-templated transcription initiation"/>
    <property type="evidence" value="ECO:0007669"/>
    <property type="project" value="InterPro"/>
</dbReference>
<feature type="domain" description="Glycosyl hydrolase family 98 putative carbohydrate-binding module" evidence="6">
    <location>
        <begin position="493"/>
        <end position="640"/>
    </location>
</feature>
<organism evidence="7 8">
    <name type="scientific">Streptacidiphilus fuscans</name>
    <dbReference type="NCBI Taxonomy" id="2789292"/>
    <lineage>
        <taxon>Bacteria</taxon>
        <taxon>Bacillati</taxon>
        <taxon>Actinomycetota</taxon>
        <taxon>Actinomycetes</taxon>
        <taxon>Kitasatosporales</taxon>
        <taxon>Streptomycetaceae</taxon>
        <taxon>Streptacidiphilus</taxon>
    </lineage>
</organism>
<dbReference type="GO" id="GO:0003677">
    <property type="term" value="F:DNA binding"/>
    <property type="evidence" value="ECO:0007669"/>
    <property type="project" value="UniProtKB-KW"/>
</dbReference>
<feature type="compositionally biased region" description="Pro residues" evidence="5">
    <location>
        <begin position="436"/>
        <end position="494"/>
    </location>
</feature>
<evidence type="ECO:0000256" key="4">
    <source>
        <dbReference type="ARBA" id="ARBA00023163"/>
    </source>
</evidence>
<dbReference type="InterPro" id="IPR038637">
    <property type="entry name" value="NPCBM_sf"/>
</dbReference>
<accession>A0A931AZU6</accession>
<sequence>MPTEEPDASAAHVPPQGVGGAEGLPRQRGDSAEGPHEHGAADRVETAATPSVPPPGGPVDDEPLSTSDADLTAAVRAGDDAAYEELYRRHVAAVRRYARTCCRDSFTAEDLAGEVFARTLQALRAGKGPDVAVRAYLLTAVRNIAASWTRGDRREQLIDDFQLFATNNAVVATVDVTDPGADAQAMTGVDQSLIVRAFLNLDADDRLLLWHTEVEQEPPREVAVLLGKTANATAVQAHRARERLATAFLQAHISDTQASDCEQHAKKLGGFARGQLGKRASTDVRAHLQECDRCSAAYLELVDLNHSLRELLPSGLLVWLGSGYFTVLAAGLAGAATAGAAVGVTAAAGGGGATATTGAAGAAGAAGSSGGAAGGAAGGGAASEGVGLPVKIGIATAVAVAAAAGLAFALTGSDVQPKPAPAAKPKPTPVATVPARPTPKPTPKPTPPPPAPPVVKPSPTPTPTPTPKPTPRPTPPPPRPTPKPTPTPTPPPPVTSYYVDTLPYQGSGPADGPALAPPSVFNWVWQRPDGVSIGKKSYTRGITVMTPSSAVVDLNRACTNFSAWVGIDDMALGLGSAQFSVENGTTGAVLWQSGVIHGGDPAEKVSVSLKGLTEIKLVARGAHGFIGGQIADWADARFTC</sequence>
<dbReference type="InterPro" id="IPR007627">
    <property type="entry name" value="RNA_pol_sigma70_r2"/>
</dbReference>
<dbReference type="PRINTS" id="PR01217">
    <property type="entry name" value="PRICHEXTENSN"/>
</dbReference>
<evidence type="ECO:0000256" key="3">
    <source>
        <dbReference type="ARBA" id="ARBA00023125"/>
    </source>
</evidence>
<feature type="region of interest" description="Disordered" evidence="5">
    <location>
        <begin position="1"/>
        <end position="66"/>
    </location>
</feature>
<reference evidence="7" key="1">
    <citation type="submission" date="2020-11" db="EMBL/GenBank/DDBJ databases">
        <title>Isolation and identification of active actinomycetes.</title>
        <authorList>
            <person name="Yu B."/>
        </authorList>
    </citation>
    <scope>NUCLEOTIDE SEQUENCE</scope>
    <source>
        <strain evidence="7">NEAU-YB345</strain>
    </source>
</reference>
<evidence type="ECO:0000259" key="6">
    <source>
        <dbReference type="SMART" id="SM00776"/>
    </source>
</evidence>
<dbReference type="AlphaFoldDB" id="A0A931AZU6"/>
<feature type="compositionally biased region" description="Basic and acidic residues" evidence="5">
    <location>
        <begin position="25"/>
        <end position="45"/>
    </location>
</feature>
<feature type="region of interest" description="Disordered" evidence="5">
    <location>
        <begin position="357"/>
        <end position="382"/>
    </location>
</feature>
<evidence type="ECO:0000313" key="7">
    <source>
        <dbReference type="EMBL" id="MBF9068474.1"/>
    </source>
</evidence>
<dbReference type="Pfam" id="PF04542">
    <property type="entry name" value="Sigma70_r2"/>
    <property type="match status" value="1"/>
</dbReference>
<evidence type="ECO:0000256" key="1">
    <source>
        <dbReference type="ARBA" id="ARBA00023015"/>
    </source>
</evidence>
<gene>
    <name evidence="7" type="ORF">I2501_10565</name>
</gene>
<dbReference type="NCBIfam" id="TIGR02937">
    <property type="entry name" value="sigma70-ECF"/>
    <property type="match status" value="1"/>
</dbReference>
<dbReference type="SUPFAM" id="SSF88946">
    <property type="entry name" value="Sigma2 domain of RNA polymerase sigma factors"/>
    <property type="match status" value="1"/>
</dbReference>
<keyword evidence="3" id="KW-0238">DNA-binding</keyword>
<keyword evidence="2" id="KW-0731">Sigma factor</keyword>
<dbReference type="PANTHER" id="PTHR43133">
    <property type="entry name" value="RNA POLYMERASE ECF-TYPE SIGMA FACTO"/>
    <property type="match status" value="1"/>
</dbReference>
<protein>
    <submittedName>
        <fullName evidence="7">Sigma-70 family RNA polymerase sigma factor</fullName>
    </submittedName>
</protein>
<keyword evidence="8" id="KW-1185">Reference proteome</keyword>